<dbReference type="SMART" id="SM00498">
    <property type="entry name" value="FH2"/>
    <property type="match status" value="1"/>
</dbReference>
<dbReference type="Pfam" id="PF10152">
    <property type="entry name" value="CCDC53"/>
    <property type="match status" value="1"/>
</dbReference>
<dbReference type="EMBL" id="JBBJCI010000037">
    <property type="protein sequence ID" value="KAK7250251.1"/>
    <property type="molecule type" value="Genomic_DNA"/>
</dbReference>
<dbReference type="PANTHER" id="PTHR45725:SF1">
    <property type="entry name" value="DISHEVELLED ASSOCIATED ACTIVATOR OF MORPHOGENESIS, ISOFORM D"/>
    <property type="match status" value="1"/>
</dbReference>
<dbReference type="PANTHER" id="PTHR45725">
    <property type="entry name" value="FORMIN HOMOLOGY 2 FAMILY MEMBER"/>
    <property type="match status" value="1"/>
</dbReference>
<dbReference type="InterPro" id="IPR042201">
    <property type="entry name" value="FH2_Formin_sf"/>
</dbReference>
<feature type="domain" description="FH2" evidence="2">
    <location>
        <begin position="307"/>
        <end position="700"/>
    </location>
</feature>
<dbReference type="Pfam" id="PF02181">
    <property type="entry name" value="FH2"/>
    <property type="match status" value="1"/>
</dbReference>
<dbReference type="SUPFAM" id="SSF101447">
    <property type="entry name" value="Formin homology 2 domain (FH2 domain)"/>
    <property type="match status" value="1"/>
</dbReference>
<proteinExistence type="predicted"/>
<dbReference type="PROSITE" id="PS51444">
    <property type="entry name" value="FH2"/>
    <property type="match status" value="1"/>
</dbReference>
<evidence type="ECO:0000313" key="4">
    <source>
        <dbReference type="Proteomes" id="UP001363151"/>
    </source>
</evidence>
<evidence type="ECO:0000313" key="3">
    <source>
        <dbReference type="EMBL" id="KAK7250251.1"/>
    </source>
</evidence>
<gene>
    <name evidence="3" type="ORF">SO694_00007056</name>
</gene>
<dbReference type="InterPro" id="IPR015425">
    <property type="entry name" value="FH2_Formin"/>
</dbReference>
<organism evidence="3 4">
    <name type="scientific">Aureococcus anophagefferens</name>
    <name type="common">Harmful bloom alga</name>
    <dbReference type="NCBI Taxonomy" id="44056"/>
    <lineage>
        <taxon>Eukaryota</taxon>
        <taxon>Sar</taxon>
        <taxon>Stramenopiles</taxon>
        <taxon>Ochrophyta</taxon>
        <taxon>Pelagophyceae</taxon>
        <taxon>Pelagomonadales</taxon>
        <taxon>Pelagomonadaceae</taxon>
        <taxon>Aureococcus</taxon>
    </lineage>
</organism>
<accession>A0ABR1GAH2</accession>
<feature type="compositionally biased region" description="Basic and acidic residues" evidence="1">
    <location>
        <begin position="211"/>
        <end position="225"/>
    </location>
</feature>
<reference evidence="3 4" key="1">
    <citation type="submission" date="2024-03" db="EMBL/GenBank/DDBJ databases">
        <title>Aureococcus anophagefferens CCMP1851 and Kratosvirus quantuckense: Draft genome of a second virus-susceptible host strain in the model system.</title>
        <authorList>
            <person name="Chase E."/>
            <person name="Truchon A.R."/>
            <person name="Schepens W."/>
            <person name="Wilhelm S.W."/>
        </authorList>
    </citation>
    <scope>NUCLEOTIDE SEQUENCE [LARGE SCALE GENOMIC DNA]</scope>
    <source>
        <strain evidence="3 4">CCMP1851</strain>
    </source>
</reference>
<comment type="caution">
    <text evidence="3">The sequence shown here is derived from an EMBL/GenBank/DDBJ whole genome shotgun (WGS) entry which is preliminary data.</text>
</comment>
<feature type="compositionally biased region" description="Low complexity" evidence="1">
    <location>
        <begin position="1"/>
        <end position="24"/>
    </location>
</feature>
<feature type="region of interest" description="Disordered" evidence="1">
    <location>
        <begin position="1"/>
        <end position="34"/>
    </location>
</feature>
<dbReference type="Gene3D" id="1.20.58.2220">
    <property type="entry name" value="Formin, FH2 domain"/>
    <property type="match status" value="1"/>
</dbReference>
<keyword evidence="4" id="KW-1185">Reference proteome</keyword>
<dbReference type="InterPro" id="IPR051425">
    <property type="entry name" value="Formin_Homology"/>
</dbReference>
<protein>
    <recommendedName>
        <fullName evidence="2">FH2 domain-containing protein</fullName>
    </recommendedName>
</protein>
<dbReference type="Proteomes" id="UP001363151">
    <property type="component" value="Unassembled WGS sequence"/>
</dbReference>
<sequence>MAPSATPGGSPGASASSTSSQSAAPPSPLKAARRPAPFSTSFLSLVSATLGGPSVDEFGVGARVWVAHADGSATSATVLAAPQPRSGRCVVREDGRAPAQYHASQLSAAAPARRDDRAGIGALAEGDRCLLRSASEGDAPQPCVVVSRPNGQGRCVVRVARGYAGGADRACRLVHAGQLELVDGSFLDDVSRELAPGLLFGECRAYPEAAAKDAADATEDRKEAPPPRYAPADDPDYGPYYRMLKVGAPPAAIAQKMARDGRDARRIEATEPFFVEGSGGAPAAAAGAPGGSVAALFGGGGGGLPAPKRAPKRRLTVKQLPLDFHAAVGEDSIWADVHALNGIEVHRPELEKLFVKAAADKRDAPTARKAVKKVKDGARVVVLNPKRSTNVAIALSGSKLTALAPAVVAAALERLDAAAFTRTQLDALDAAAPQADEVASLEKCAAGDDDFGRYAEAERFMCRVALPMGARLYADRVAALRYRGGFDDRAAALRGAASRLRAGCAEVTASPSLKKLLTYVLRLSSELADAKRFEFGSPGGAGADGGDDRAGAAGFKMASLLKLADTKAFDRETSALEYLVDALRRSGDEPAADGPEAAAAAAAAGASARAALAGRPPADDAGAARAAHFHDMASSVLRELALDVEAAAEAFLDTLAYFHEDGGQTPAEFFSTLVATHSAVESEFSCDDEDLAELRDLALY</sequence>
<evidence type="ECO:0000256" key="1">
    <source>
        <dbReference type="SAM" id="MobiDB-lite"/>
    </source>
</evidence>
<evidence type="ECO:0000259" key="2">
    <source>
        <dbReference type="PROSITE" id="PS51444"/>
    </source>
</evidence>
<dbReference type="InterPro" id="IPR019309">
    <property type="entry name" value="WASHC3"/>
</dbReference>
<name>A0ABR1GAH2_AURAN</name>
<feature type="region of interest" description="Disordered" evidence="1">
    <location>
        <begin position="211"/>
        <end position="236"/>
    </location>
</feature>